<evidence type="ECO:0000256" key="3">
    <source>
        <dbReference type="ARBA" id="ARBA00022448"/>
    </source>
</evidence>
<evidence type="ECO:0000256" key="6">
    <source>
        <dbReference type="ARBA" id="ARBA00025010"/>
    </source>
</evidence>
<evidence type="ECO:0000256" key="7">
    <source>
        <dbReference type="PROSITE-ProRule" id="PRU00646"/>
    </source>
</evidence>
<dbReference type="AlphaFoldDB" id="A0AAN9TJD9"/>
<protein>
    <recommendedName>
        <fullName evidence="8">VPS37 C-terminal domain-containing protein</fullName>
    </recommendedName>
</protein>
<dbReference type="Proteomes" id="UP001367676">
    <property type="component" value="Unassembled WGS sequence"/>
</dbReference>
<comment type="function">
    <text evidence="6">Component of the ESCRT-I complex, a regulator of vesicular trafficking process. Required for the sorting of endocytic ubiquitinated cargos into multivesicular bodies. May be involved in cell growth and differentiation.</text>
</comment>
<dbReference type="EMBL" id="JBBCAQ010000018">
    <property type="protein sequence ID" value="KAK7595337.1"/>
    <property type="molecule type" value="Genomic_DNA"/>
</dbReference>
<accession>A0AAN9TJD9</accession>
<keyword evidence="10" id="KW-1185">Reference proteome</keyword>
<dbReference type="Gene3D" id="1.10.287.660">
    <property type="entry name" value="Helix hairpin bin"/>
    <property type="match status" value="1"/>
</dbReference>
<evidence type="ECO:0000256" key="2">
    <source>
        <dbReference type="ARBA" id="ARBA00007617"/>
    </source>
</evidence>
<dbReference type="PANTHER" id="PTHR13678">
    <property type="entry name" value="VACUOLAR PROTEIN SORTING-ASSOCIATED PROTEIN 37"/>
    <property type="match status" value="1"/>
</dbReference>
<dbReference type="GO" id="GO:0031902">
    <property type="term" value="C:late endosome membrane"/>
    <property type="evidence" value="ECO:0007669"/>
    <property type="project" value="UniProtKB-SubCell"/>
</dbReference>
<evidence type="ECO:0000313" key="9">
    <source>
        <dbReference type="EMBL" id="KAK7595337.1"/>
    </source>
</evidence>
<gene>
    <name evidence="9" type="ORF">V9T40_013162</name>
</gene>
<dbReference type="Pfam" id="PF07200">
    <property type="entry name" value="Mod_r"/>
    <property type="match status" value="1"/>
</dbReference>
<dbReference type="GO" id="GO:0000813">
    <property type="term" value="C:ESCRT I complex"/>
    <property type="evidence" value="ECO:0007669"/>
    <property type="project" value="TreeGrafter"/>
</dbReference>
<comment type="similarity">
    <text evidence="2">Belongs to the VPS37 family.</text>
</comment>
<sequence>MAENQALSSTLGLLTHLSIDELKEVLNDNDKFENITKDTNVTTKNLDGSEKEMLIASNKSLAEFNLTRAEEFQEKKCKLADMYQELREINVNVEERITKLRELTNKSNSEVILALLQTAASESEQETDEIAEKFLSGNLKIEEFLDQFISRRKTMHLRKAKAEKMLELVSRQLSLKASSLGQQAASRISVVSQNNNHFQVPNYSNAPVTVPYSSNNTPYPLGPVNMPMPNNYTPNHF</sequence>
<evidence type="ECO:0000256" key="1">
    <source>
        <dbReference type="ARBA" id="ARBA00004633"/>
    </source>
</evidence>
<proteinExistence type="inferred from homology"/>
<dbReference type="InterPro" id="IPR029012">
    <property type="entry name" value="Helix_hairpin_bin_sf"/>
</dbReference>
<dbReference type="SUPFAM" id="SSF140111">
    <property type="entry name" value="Endosomal sorting complex assembly domain"/>
    <property type="match status" value="1"/>
</dbReference>
<evidence type="ECO:0000256" key="4">
    <source>
        <dbReference type="ARBA" id="ARBA00022753"/>
    </source>
</evidence>
<dbReference type="GO" id="GO:0006623">
    <property type="term" value="P:protein targeting to vacuole"/>
    <property type="evidence" value="ECO:0007669"/>
    <property type="project" value="TreeGrafter"/>
</dbReference>
<reference evidence="9 10" key="1">
    <citation type="submission" date="2024-03" db="EMBL/GenBank/DDBJ databases">
        <title>Adaptation during the transition from Ophiocordyceps entomopathogen to insect associate is accompanied by gene loss and intensified selection.</title>
        <authorList>
            <person name="Ward C.M."/>
            <person name="Onetto C.A."/>
            <person name="Borneman A.R."/>
        </authorList>
    </citation>
    <scope>NUCLEOTIDE SEQUENCE [LARGE SCALE GENOMIC DNA]</scope>
    <source>
        <strain evidence="9">AWRI1</strain>
        <tissue evidence="9">Single Adult Female</tissue>
    </source>
</reference>
<dbReference type="InterPro" id="IPR009851">
    <property type="entry name" value="Mod_r"/>
</dbReference>
<dbReference type="PANTHER" id="PTHR13678:SF27">
    <property type="entry name" value="LD45836P"/>
    <property type="match status" value="1"/>
</dbReference>
<dbReference type="GO" id="GO:0043162">
    <property type="term" value="P:ubiquitin-dependent protein catabolic process via the multivesicular body sorting pathway"/>
    <property type="evidence" value="ECO:0007669"/>
    <property type="project" value="TreeGrafter"/>
</dbReference>
<evidence type="ECO:0000313" key="10">
    <source>
        <dbReference type="Proteomes" id="UP001367676"/>
    </source>
</evidence>
<keyword evidence="5 7" id="KW-0653">Protein transport</keyword>
<evidence type="ECO:0000259" key="8">
    <source>
        <dbReference type="PROSITE" id="PS51314"/>
    </source>
</evidence>
<feature type="domain" description="VPS37 C-terminal" evidence="8">
    <location>
        <begin position="90"/>
        <end position="179"/>
    </location>
</feature>
<keyword evidence="4" id="KW-0967">Endosome</keyword>
<dbReference type="GO" id="GO:0006612">
    <property type="term" value="P:protein targeting to membrane"/>
    <property type="evidence" value="ECO:0007669"/>
    <property type="project" value="TreeGrafter"/>
</dbReference>
<name>A0AAN9TJD9_9HEMI</name>
<comment type="subcellular location">
    <subcellularLocation>
        <location evidence="1">Late endosome membrane</location>
        <topology evidence="1">Peripheral membrane protein</topology>
    </subcellularLocation>
</comment>
<dbReference type="InterPro" id="IPR037202">
    <property type="entry name" value="ESCRT_assembly_dom"/>
</dbReference>
<evidence type="ECO:0000256" key="5">
    <source>
        <dbReference type="ARBA" id="ARBA00022927"/>
    </source>
</evidence>
<dbReference type="PROSITE" id="PS51314">
    <property type="entry name" value="VPS37_C"/>
    <property type="match status" value="1"/>
</dbReference>
<organism evidence="9 10">
    <name type="scientific">Parthenolecanium corni</name>
    <dbReference type="NCBI Taxonomy" id="536013"/>
    <lineage>
        <taxon>Eukaryota</taxon>
        <taxon>Metazoa</taxon>
        <taxon>Ecdysozoa</taxon>
        <taxon>Arthropoda</taxon>
        <taxon>Hexapoda</taxon>
        <taxon>Insecta</taxon>
        <taxon>Pterygota</taxon>
        <taxon>Neoptera</taxon>
        <taxon>Paraneoptera</taxon>
        <taxon>Hemiptera</taxon>
        <taxon>Sternorrhyncha</taxon>
        <taxon>Coccoidea</taxon>
        <taxon>Coccidae</taxon>
        <taxon>Parthenolecanium</taxon>
    </lineage>
</organism>
<keyword evidence="3 7" id="KW-0813">Transport</keyword>
<comment type="caution">
    <text evidence="9">The sequence shown here is derived from an EMBL/GenBank/DDBJ whole genome shotgun (WGS) entry which is preliminary data.</text>
</comment>